<dbReference type="PANTHER" id="PTHR23300:SF0">
    <property type="entry name" value="METHANETHIOL OXIDASE"/>
    <property type="match status" value="1"/>
</dbReference>
<dbReference type="InterPro" id="IPR008826">
    <property type="entry name" value="Se-bd"/>
</dbReference>
<sequence>MFGFTVPQAFADETCNSPYLSSLVKGQEDYLYVWTLGVKGMGDGSDKLVTLDVNPKSPRFGQVITQVSVGGRGEAHHAGFTDDRRFLWAGGLDDSKIYVFDIHTDPAKPRLVNTIADFAKRSGLVGPHTFYALPGRMLVGALSNNKDGGGTTGMALYNNKGEFIRTYDMPAAPAMKGGDGYGYDLAINPARNAMLSSSFTGKKNYMTPLGTLIKDQGAMKQFGNTMVLWNLKAMQPEHVFQVPGAPLEIRWSLNPGDDWAITATALTSKLWLVKKDAKGQWQAKDVATIGDPARTPLPVDISMRADGKGLWVNTFMDGTTRYFDISNPEAPRQTYAKKTGSQVNMISQSWDGKRVYVSSSLLANWDKGGADDEQFVKLFGWDGKELSEQWKVDFYKLKLGRPHHMKFGAKAGQLAAYPAAAAPAAVSIAKR</sequence>
<dbReference type="Pfam" id="PF05694">
    <property type="entry name" value="SBP56"/>
    <property type="match status" value="1"/>
</dbReference>
<evidence type="ECO:0000256" key="3">
    <source>
        <dbReference type="ARBA" id="ARBA00012510"/>
    </source>
</evidence>
<dbReference type="PANTHER" id="PTHR23300">
    <property type="entry name" value="METHANETHIOL OXIDASE"/>
    <property type="match status" value="1"/>
</dbReference>
<protein>
    <recommendedName>
        <fullName evidence="4">Methanethiol oxidase</fullName>
        <ecNumber evidence="3">1.8.3.4</ecNumber>
    </recommendedName>
</protein>
<proteinExistence type="inferred from homology"/>
<dbReference type="EC" id="1.8.3.4" evidence="3"/>
<dbReference type="EMBL" id="CP062941">
    <property type="protein sequence ID" value="QOL52092.1"/>
    <property type="molecule type" value="Genomic_DNA"/>
</dbReference>
<dbReference type="Gene3D" id="2.130.10.10">
    <property type="entry name" value="YVTN repeat-like/Quinoprotein amine dehydrogenase"/>
    <property type="match status" value="1"/>
</dbReference>
<evidence type="ECO:0000256" key="2">
    <source>
        <dbReference type="ARBA" id="ARBA00005606"/>
    </source>
</evidence>
<evidence type="ECO:0000256" key="4">
    <source>
        <dbReference type="ARBA" id="ARBA00015601"/>
    </source>
</evidence>
<comment type="catalytic activity">
    <reaction evidence="5">
        <text>methanethiol + O2 + H2O = hydrogen sulfide + formaldehyde + H2O2 + H(+)</text>
        <dbReference type="Rhea" id="RHEA:11812"/>
        <dbReference type="ChEBI" id="CHEBI:15377"/>
        <dbReference type="ChEBI" id="CHEBI:15378"/>
        <dbReference type="ChEBI" id="CHEBI:15379"/>
        <dbReference type="ChEBI" id="CHEBI:16007"/>
        <dbReference type="ChEBI" id="CHEBI:16240"/>
        <dbReference type="ChEBI" id="CHEBI:16842"/>
        <dbReference type="ChEBI" id="CHEBI:29919"/>
        <dbReference type="EC" id="1.8.3.4"/>
    </reaction>
</comment>
<evidence type="ECO:0000313" key="7">
    <source>
        <dbReference type="Proteomes" id="UP000593875"/>
    </source>
</evidence>
<dbReference type="GO" id="GO:0008430">
    <property type="term" value="F:selenium binding"/>
    <property type="evidence" value="ECO:0007669"/>
    <property type="project" value="InterPro"/>
</dbReference>
<accession>A0A7L9UCY5</accession>
<dbReference type="GO" id="GO:0018549">
    <property type="term" value="F:methanethiol oxidase activity"/>
    <property type="evidence" value="ECO:0007669"/>
    <property type="project" value="UniProtKB-EC"/>
</dbReference>
<keyword evidence="7" id="KW-1185">Reference proteome</keyword>
<name>A0A7L9UCY5_9BURK</name>
<evidence type="ECO:0000256" key="1">
    <source>
        <dbReference type="ARBA" id="ARBA00005177"/>
    </source>
</evidence>
<evidence type="ECO:0000256" key="5">
    <source>
        <dbReference type="ARBA" id="ARBA00047539"/>
    </source>
</evidence>
<dbReference type="InterPro" id="IPR015943">
    <property type="entry name" value="WD40/YVTN_repeat-like_dom_sf"/>
</dbReference>
<evidence type="ECO:0000313" key="6">
    <source>
        <dbReference type="EMBL" id="QOL52092.1"/>
    </source>
</evidence>
<reference evidence="6 7" key="1">
    <citation type="submission" date="2020-10" db="EMBL/GenBank/DDBJ databases">
        <title>Genome sequencing of Massilia sp. LPB0304.</title>
        <authorList>
            <person name="Kim J."/>
        </authorList>
    </citation>
    <scope>NUCLEOTIDE SEQUENCE [LARGE SCALE GENOMIC DNA]</scope>
    <source>
        <strain evidence="6 7">LPB0304</strain>
    </source>
</reference>
<dbReference type="Proteomes" id="UP000593875">
    <property type="component" value="Chromosome"/>
</dbReference>
<comment type="pathway">
    <text evidence="1">Organosulfur degradation.</text>
</comment>
<dbReference type="SUPFAM" id="SSF75011">
    <property type="entry name" value="3-carboxy-cis,cis-mucoante lactonizing enzyme"/>
    <property type="match status" value="1"/>
</dbReference>
<dbReference type="AlphaFoldDB" id="A0A7L9UCY5"/>
<organism evidence="6 7">
    <name type="scientific">Massilia litorea</name>
    <dbReference type="NCBI Taxonomy" id="2769491"/>
    <lineage>
        <taxon>Bacteria</taxon>
        <taxon>Pseudomonadati</taxon>
        <taxon>Pseudomonadota</taxon>
        <taxon>Betaproteobacteria</taxon>
        <taxon>Burkholderiales</taxon>
        <taxon>Oxalobacteraceae</taxon>
        <taxon>Telluria group</taxon>
        <taxon>Massilia</taxon>
    </lineage>
</organism>
<gene>
    <name evidence="6" type="ORF">LPB04_17405</name>
</gene>
<dbReference type="KEGG" id="mlir:LPB04_17405"/>
<comment type="similarity">
    <text evidence="2">Belongs to the selenium-binding protein family.</text>
</comment>